<organism evidence="2 3">
    <name type="scientific">Marisediminitalea aggregata</name>
    <dbReference type="NCBI Taxonomy" id="634436"/>
    <lineage>
        <taxon>Bacteria</taxon>
        <taxon>Pseudomonadati</taxon>
        <taxon>Pseudomonadota</taxon>
        <taxon>Gammaproteobacteria</taxon>
        <taxon>Alteromonadales</taxon>
        <taxon>Alteromonadaceae</taxon>
        <taxon>Marisediminitalea</taxon>
    </lineage>
</organism>
<gene>
    <name evidence="1" type="primary">cmoM</name>
    <name evidence="2" type="ORF">SAMN05216361_1808</name>
</gene>
<comment type="catalytic activity">
    <reaction evidence="1">
        <text>5-carboxymethoxyuridine(34) in tRNA + S-adenosyl-L-methionine = 5-methoxycarbonylmethoxyuridine(34) in tRNA + S-adenosyl-L-homocysteine</text>
        <dbReference type="Rhea" id="RHEA:54080"/>
        <dbReference type="Rhea" id="RHEA-COMP:13383"/>
        <dbReference type="Rhea" id="RHEA-COMP:13781"/>
        <dbReference type="ChEBI" id="CHEBI:57856"/>
        <dbReference type="ChEBI" id="CHEBI:59789"/>
        <dbReference type="ChEBI" id="CHEBI:136879"/>
        <dbReference type="ChEBI" id="CHEBI:138053"/>
    </reaction>
</comment>
<dbReference type="OrthoDB" id="4697647at2"/>
<comment type="function">
    <text evidence="1">Catalyzes the methylation of 5-carboxymethoxyuridine (cmo5U) to form 5-methoxycarbonylmethoxyuridine (mcmo5U) at position 34 in tRNAs.</text>
</comment>
<dbReference type="RefSeq" id="WP_073321251.1">
    <property type="nucleotide sequence ID" value="NZ_FQWD01000003.1"/>
</dbReference>
<dbReference type="STRING" id="634436.SAMN05216361_1808"/>
<accession>A0A1M5ITV2</accession>
<feature type="binding site" evidence="1">
    <location>
        <begin position="49"/>
        <end position="50"/>
    </location>
    <ligand>
        <name>S-adenosyl-L-methionine</name>
        <dbReference type="ChEBI" id="CHEBI:59789"/>
    </ligand>
</feature>
<evidence type="ECO:0000313" key="2">
    <source>
        <dbReference type="EMBL" id="SHG31754.1"/>
    </source>
</evidence>
<comment type="caution">
    <text evidence="1">Lacks conserved residue(s) required for the propagation of feature annotation.</text>
</comment>
<dbReference type="CDD" id="cd02440">
    <property type="entry name" value="AdoMet_MTases"/>
    <property type="match status" value="1"/>
</dbReference>
<dbReference type="PANTHER" id="PTHR43861">
    <property type="entry name" value="TRANS-ACONITATE 2-METHYLTRANSFERASE-RELATED"/>
    <property type="match status" value="1"/>
</dbReference>
<dbReference type="InterPro" id="IPR029063">
    <property type="entry name" value="SAM-dependent_MTases_sf"/>
</dbReference>
<proteinExistence type="inferred from homology"/>
<dbReference type="Proteomes" id="UP000184520">
    <property type="component" value="Unassembled WGS sequence"/>
</dbReference>
<evidence type="ECO:0000313" key="3">
    <source>
        <dbReference type="Proteomes" id="UP000184520"/>
    </source>
</evidence>
<keyword evidence="3" id="KW-1185">Reference proteome</keyword>
<dbReference type="EC" id="2.1.1.-" evidence="1"/>
<dbReference type="AlphaFoldDB" id="A0A1M5ITV2"/>
<dbReference type="SUPFAM" id="SSF53335">
    <property type="entry name" value="S-adenosyl-L-methionine-dependent methyltransferases"/>
    <property type="match status" value="1"/>
</dbReference>
<protein>
    <recommendedName>
        <fullName evidence="1">tRNA 5-carboxymethoxyuridine methyltransferase</fullName>
        <ecNumber evidence="1">2.1.1.-</ecNumber>
    </recommendedName>
    <alternativeName>
        <fullName evidence="1">cmo5U methyltransferase</fullName>
    </alternativeName>
</protein>
<dbReference type="Pfam" id="PF13489">
    <property type="entry name" value="Methyltransf_23"/>
    <property type="match status" value="1"/>
</dbReference>
<evidence type="ECO:0000256" key="1">
    <source>
        <dbReference type="HAMAP-Rule" id="MF_02057"/>
    </source>
</evidence>
<dbReference type="GO" id="GO:0032259">
    <property type="term" value="P:methylation"/>
    <property type="evidence" value="ECO:0007669"/>
    <property type="project" value="UniProtKB-KW"/>
</dbReference>
<feature type="binding site" evidence="1">
    <location>
        <position position="26"/>
    </location>
    <ligand>
        <name>S-adenosyl-L-methionine</name>
        <dbReference type="ChEBI" id="CHEBI:59789"/>
    </ligand>
</feature>
<reference evidence="3" key="1">
    <citation type="submission" date="2016-11" db="EMBL/GenBank/DDBJ databases">
        <authorList>
            <person name="Varghese N."/>
            <person name="Submissions S."/>
        </authorList>
    </citation>
    <scope>NUCLEOTIDE SEQUENCE [LARGE SCALE GENOMIC DNA]</scope>
    <source>
        <strain evidence="3">CGMCC 1.8995</strain>
    </source>
</reference>
<dbReference type="InterPro" id="IPR033664">
    <property type="entry name" value="Cmo5U_methylTrfase"/>
</dbReference>
<name>A0A1M5ITV2_9ALTE</name>
<sequence length="243" mass="27174">MQDQSFDGIAGKFAKNIYGTSKGALRHQLLCDALDELLPAGKLNIIELGGGTGVMSSYLANKGHTLTLTDISADILSMAEVPPSVVTYQADLQSVANLADFDIVLCHAVLEWLADPKEALAHMAKNMRRGSWLSLTFFNRDAALFGNAVYGNFDYIARGMKVKKQVRLNPKQPLSVAQVTEWVEELGFEIAASRGIRCFHDYLRDPKKASEDYESLLALERQYNQQAPFKWLGKYFHLWLRVT</sequence>
<keyword evidence="1 2" id="KW-0489">Methyltransferase</keyword>
<dbReference type="GO" id="GO:0006400">
    <property type="term" value="P:tRNA modification"/>
    <property type="evidence" value="ECO:0007669"/>
    <property type="project" value="UniProtKB-UniRule"/>
</dbReference>
<comment type="similarity">
    <text evidence="1">Belongs to the class I-like SAM-binding methyltransferase superfamily. CmoM family.</text>
</comment>
<feature type="binding site" evidence="1">
    <location>
        <position position="70"/>
    </location>
    <ligand>
        <name>S-adenosyl-L-methionine</name>
        <dbReference type="ChEBI" id="CHEBI:59789"/>
    </ligand>
</feature>
<dbReference type="Gene3D" id="3.40.50.150">
    <property type="entry name" value="Vaccinia Virus protein VP39"/>
    <property type="match status" value="1"/>
</dbReference>
<dbReference type="EMBL" id="FQWD01000003">
    <property type="protein sequence ID" value="SHG31754.1"/>
    <property type="molecule type" value="Genomic_DNA"/>
</dbReference>
<dbReference type="GO" id="GO:0097697">
    <property type="term" value="F:tRNA (5-carboxymethoxyuridine(34)-5-O)-methyltransferase activity"/>
    <property type="evidence" value="ECO:0007669"/>
    <property type="project" value="UniProtKB-UniRule"/>
</dbReference>
<keyword evidence="1" id="KW-0819">tRNA processing</keyword>
<keyword evidence="1" id="KW-0949">S-adenosyl-L-methionine</keyword>
<feature type="binding site" evidence="1">
    <location>
        <position position="107"/>
    </location>
    <ligand>
        <name>S-adenosyl-L-methionine</name>
        <dbReference type="ChEBI" id="CHEBI:59789"/>
    </ligand>
</feature>
<dbReference type="HAMAP" id="MF_02057">
    <property type="entry name" value="tRNA_methyltr_CmoM"/>
    <property type="match status" value="1"/>
</dbReference>
<keyword evidence="1 2" id="KW-0808">Transferase</keyword>